<evidence type="ECO:0000313" key="2">
    <source>
        <dbReference type="WBParaSite" id="RSKR_0000566500.1"/>
    </source>
</evidence>
<sequence>MERRHFIKLKRLAGHYTDEVSIYGKRVAKAPKFELVSHVFVSTLYDIPDFESLENPTVRNGIRYHVHVEDVANYDPPQLSNGIHVSIDQLNLWENKRKQRAQEMLISPDGRNISPALSLQITGLDKDEQYAVGLRFCQMDNHLYKFIPDKDQYVPYKVDPTFQIQKIIPLYLNDSMSGATTMKEGISFSEMVLFSNFSKTRGADFRNVILKSNCKYQISIVIGTLSEKEHFTKFDVVYSDSPECLQFLTVPKTSKHMRRLCFRKNTIAIAPTYTVIKEENENEG</sequence>
<accession>A0AC35TZW1</accession>
<dbReference type="WBParaSite" id="RSKR_0000566500.1">
    <property type="protein sequence ID" value="RSKR_0000566500.1"/>
    <property type="gene ID" value="RSKR_0000566500"/>
</dbReference>
<organism evidence="1 2">
    <name type="scientific">Rhabditophanes sp. KR3021</name>
    <dbReference type="NCBI Taxonomy" id="114890"/>
    <lineage>
        <taxon>Eukaryota</taxon>
        <taxon>Metazoa</taxon>
        <taxon>Ecdysozoa</taxon>
        <taxon>Nematoda</taxon>
        <taxon>Chromadorea</taxon>
        <taxon>Rhabditida</taxon>
        <taxon>Tylenchina</taxon>
        <taxon>Panagrolaimomorpha</taxon>
        <taxon>Strongyloidoidea</taxon>
        <taxon>Alloionematidae</taxon>
        <taxon>Rhabditophanes</taxon>
    </lineage>
</organism>
<evidence type="ECO:0000313" key="1">
    <source>
        <dbReference type="Proteomes" id="UP000095286"/>
    </source>
</evidence>
<protein>
    <submittedName>
        <fullName evidence="2">T-box domain-containing protein</fullName>
    </submittedName>
</protein>
<proteinExistence type="predicted"/>
<dbReference type="Proteomes" id="UP000095286">
    <property type="component" value="Unplaced"/>
</dbReference>
<reference evidence="2" key="1">
    <citation type="submission" date="2016-11" db="UniProtKB">
        <authorList>
            <consortium name="WormBaseParasite"/>
        </authorList>
    </citation>
    <scope>IDENTIFICATION</scope>
    <source>
        <strain evidence="2">KR3021</strain>
    </source>
</reference>
<name>A0AC35TZW1_9BILA</name>